<dbReference type="Pfam" id="PF24245">
    <property type="entry name" value="INO80F"/>
    <property type="match status" value="1"/>
</dbReference>
<evidence type="ECO:0000313" key="8">
    <source>
        <dbReference type="Proteomes" id="UP000014760"/>
    </source>
</evidence>
<dbReference type="HOGENOM" id="CLU_095087_0_0_1"/>
<keyword evidence="4" id="KW-0175">Coiled coil</keyword>
<dbReference type="Pfam" id="PF00505">
    <property type="entry name" value="HMG_box"/>
    <property type="match status" value="1"/>
</dbReference>
<proteinExistence type="predicted"/>
<dbReference type="GO" id="GO:0003677">
    <property type="term" value="F:DNA binding"/>
    <property type="evidence" value="ECO:0007669"/>
    <property type="project" value="UniProtKB-UniRule"/>
</dbReference>
<gene>
    <name evidence="6" type="ORF">CAPTEDRAFT_221946</name>
</gene>
<dbReference type="STRING" id="283909.R7VGT2"/>
<keyword evidence="2 3" id="KW-0539">Nucleus</keyword>
<evidence type="ECO:0000256" key="3">
    <source>
        <dbReference type="PROSITE-ProRule" id="PRU00267"/>
    </source>
</evidence>
<evidence type="ECO:0000313" key="6">
    <source>
        <dbReference type="EMBL" id="ELU17814.1"/>
    </source>
</evidence>
<feature type="coiled-coil region" evidence="4">
    <location>
        <begin position="10"/>
        <end position="58"/>
    </location>
</feature>
<dbReference type="PROSITE" id="PS50118">
    <property type="entry name" value="HMG_BOX_2"/>
    <property type="match status" value="1"/>
</dbReference>
<keyword evidence="3" id="KW-0238">DNA-binding</keyword>
<protein>
    <recommendedName>
        <fullName evidence="5">HMG box domain-containing protein</fullName>
    </recommendedName>
</protein>
<comment type="subcellular location">
    <subcellularLocation>
        <location evidence="1">Nucleus</location>
    </subcellularLocation>
</comment>
<feature type="DNA-binding region" description="HMG box" evidence="3">
    <location>
        <begin position="122"/>
        <end position="189"/>
    </location>
</feature>
<dbReference type="GO" id="GO:0031011">
    <property type="term" value="C:Ino80 complex"/>
    <property type="evidence" value="ECO:0007669"/>
    <property type="project" value="TreeGrafter"/>
</dbReference>
<dbReference type="EMBL" id="KB292298">
    <property type="protein sequence ID" value="ELU17814.1"/>
    <property type="molecule type" value="Genomic_DNA"/>
</dbReference>
<dbReference type="Gene3D" id="1.10.30.10">
    <property type="entry name" value="High mobility group box domain"/>
    <property type="match status" value="1"/>
</dbReference>
<reference evidence="6 8" key="2">
    <citation type="journal article" date="2013" name="Nature">
        <title>Insights into bilaterian evolution from three spiralian genomes.</title>
        <authorList>
            <person name="Simakov O."/>
            <person name="Marletaz F."/>
            <person name="Cho S.J."/>
            <person name="Edsinger-Gonzales E."/>
            <person name="Havlak P."/>
            <person name="Hellsten U."/>
            <person name="Kuo D.H."/>
            <person name="Larsson T."/>
            <person name="Lv J."/>
            <person name="Arendt D."/>
            <person name="Savage R."/>
            <person name="Osoegawa K."/>
            <person name="de Jong P."/>
            <person name="Grimwood J."/>
            <person name="Chapman J.A."/>
            <person name="Shapiro H."/>
            <person name="Aerts A."/>
            <person name="Otillar R.P."/>
            <person name="Terry A.Y."/>
            <person name="Boore J.L."/>
            <person name="Grigoriev I.V."/>
            <person name="Lindberg D.R."/>
            <person name="Seaver E.C."/>
            <person name="Weisblat D.A."/>
            <person name="Putnam N.H."/>
            <person name="Rokhsar D.S."/>
        </authorList>
    </citation>
    <scope>NUCLEOTIDE SEQUENCE</scope>
    <source>
        <strain evidence="6 8">I ESC-2004</strain>
    </source>
</reference>
<dbReference type="Proteomes" id="UP000014760">
    <property type="component" value="Unassembled WGS sequence"/>
</dbReference>
<reference evidence="8" key="1">
    <citation type="submission" date="2012-12" db="EMBL/GenBank/DDBJ databases">
        <authorList>
            <person name="Hellsten U."/>
            <person name="Grimwood J."/>
            <person name="Chapman J.A."/>
            <person name="Shapiro H."/>
            <person name="Aerts A."/>
            <person name="Otillar R.P."/>
            <person name="Terry A.Y."/>
            <person name="Boore J.L."/>
            <person name="Simakov O."/>
            <person name="Marletaz F."/>
            <person name="Cho S.-J."/>
            <person name="Edsinger-Gonzales E."/>
            <person name="Havlak P."/>
            <person name="Kuo D.-H."/>
            <person name="Larsson T."/>
            <person name="Lv J."/>
            <person name="Arendt D."/>
            <person name="Savage R."/>
            <person name="Osoegawa K."/>
            <person name="de Jong P."/>
            <person name="Lindberg D.R."/>
            <person name="Seaver E.C."/>
            <person name="Weisblat D.A."/>
            <person name="Putnam N.H."/>
            <person name="Grigoriev I.V."/>
            <person name="Rokhsar D.S."/>
        </authorList>
    </citation>
    <scope>NUCLEOTIDE SEQUENCE</scope>
    <source>
        <strain evidence="8">I ESC-2004</strain>
    </source>
</reference>
<dbReference type="AlphaFoldDB" id="R7VGT2"/>
<reference evidence="7" key="3">
    <citation type="submission" date="2015-06" db="UniProtKB">
        <authorList>
            <consortium name="EnsemblMetazoa"/>
        </authorList>
    </citation>
    <scope>IDENTIFICATION</scope>
</reference>
<dbReference type="OMA" id="RWREAPM"/>
<evidence type="ECO:0000313" key="7">
    <source>
        <dbReference type="EnsemblMetazoa" id="CapteP221946"/>
    </source>
</evidence>
<dbReference type="PANTHER" id="PTHR35084">
    <property type="entry name" value="TCF3 FUSION PARTNER"/>
    <property type="match status" value="1"/>
</dbReference>
<keyword evidence="8" id="KW-1185">Reference proteome</keyword>
<dbReference type="OrthoDB" id="10070927at2759"/>
<dbReference type="InterPro" id="IPR033555">
    <property type="entry name" value="TFPT"/>
</dbReference>
<name>R7VGT2_CAPTE</name>
<dbReference type="InterPro" id="IPR036910">
    <property type="entry name" value="HMG_box_dom_sf"/>
</dbReference>
<accession>R7VGT2</accession>
<organism evidence="6">
    <name type="scientific">Capitella teleta</name>
    <name type="common">Polychaete worm</name>
    <dbReference type="NCBI Taxonomy" id="283909"/>
    <lineage>
        <taxon>Eukaryota</taxon>
        <taxon>Metazoa</taxon>
        <taxon>Spiralia</taxon>
        <taxon>Lophotrochozoa</taxon>
        <taxon>Annelida</taxon>
        <taxon>Polychaeta</taxon>
        <taxon>Sedentaria</taxon>
        <taxon>Scolecida</taxon>
        <taxon>Capitellidae</taxon>
        <taxon>Capitella</taxon>
    </lineage>
</organism>
<evidence type="ECO:0000259" key="5">
    <source>
        <dbReference type="PROSITE" id="PS50118"/>
    </source>
</evidence>
<dbReference type="InterPro" id="IPR056513">
    <property type="entry name" value="INO80F"/>
</dbReference>
<sequence length="212" mass="24783">MGRTAYQRKYYALKRRCEQVQQTNERLVNRIHYVKKIVKRYKAERKFLMERLDRHGDRYRDALVPAMWEEHFLNETPFVPPMPSRLDQPVVSSVPHPLLAGQINKSTSKKKKTKTGLKVGTSKKPVNAFLLFCQYRRNALQSENITETGVELSQQELTKRLSQEWRNLDQEGKKVFYDKYEAEKHRMEELRKLGIPTPASVPTPGINLIPGS</sequence>
<dbReference type="EMBL" id="AMQN01003942">
    <property type="status" value="NOT_ANNOTATED_CDS"/>
    <property type="molecule type" value="Genomic_DNA"/>
</dbReference>
<evidence type="ECO:0000256" key="2">
    <source>
        <dbReference type="ARBA" id="ARBA00023242"/>
    </source>
</evidence>
<evidence type="ECO:0000256" key="4">
    <source>
        <dbReference type="SAM" id="Coils"/>
    </source>
</evidence>
<dbReference type="GO" id="GO:0043065">
    <property type="term" value="P:positive regulation of apoptotic process"/>
    <property type="evidence" value="ECO:0007669"/>
    <property type="project" value="TreeGrafter"/>
</dbReference>
<dbReference type="InterPro" id="IPR009071">
    <property type="entry name" value="HMG_box_dom"/>
</dbReference>
<dbReference type="SMART" id="SM00398">
    <property type="entry name" value="HMG"/>
    <property type="match status" value="1"/>
</dbReference>
<feature type="domain" description="HMG box" evidence="5">
    <location>
        <begin position="122"/>
        <end position="189"/>
    </location>
</feature>
<evidence type="ECO:0000256" key="1">
    <source>
        <dbReference type="ARBA" id="ARBA00004123"/>
    </source>
</evidence>
<dbReference type="SUPFAM" id="SSF47095">
    <property type="entry name" value="HMG-box"/>
    <property type="match status" value="1"/>
</dbReference>
<dbReference type="GO" id="GO:0097190">
    <property type="term" value="P:apoptotic signaling pathway"/>
    <property type="evidence" value="ECO:0007669"/>
    <property type="project" value="TreeGrafter"/>
</dbReference>
<dbReference type="PANTHER" id="PTHR35084:SF1">
    <property type="entry name" value="TCF3 FUSION PARTNER"/>
    <property type="match status" value="1"/>
</dbReference>
<dbReference type="EnsemblMetazoa" id="CapteT221946">
    <property type="protein sequence ID" value="CapteP221946"/>
    <property type="gene ID" value="CapteG221946"/>
</dbReference>